<organism evidence="2 3">
    <name type="scientific">Parachaetomium inaequale</name>
    <dbReference type="NCBI Taxonomy" id="2588326"/>
    <lineage>
        <taxon>Eukaryota</taxon>
        <taxon>Fungi</taxon>
        <taxon>Dikarya</taxon>
        <taxon>Ascomycota</taxon>
        <taxon>Pezizomycotina</taxon>
        <taxon>Sordariomycetes</taxon>
        <taxon>Sordariomycetidae</taxon>
        <taxon>Sordariales</taxon>
        <taxon>Chaetomiaceae</taxon>
        <taxon>Parachaetomium</taxon>
    </lineage>
</organism>
<sequence>MYAPRPTPISWPPFPRWQLISCSTTAPSSWPPTCPIPQLRLFFLRRNSSGISLYYVLFNLILSPELSTFAFLFVVNLGDVNSDVSVHGSSHTGDWIHLAQLAAVCVL</sequence>
<dbReference type="EMBL" id="MU854534">
    <property type="protein sequence ID" value="KAK4033379.1"/>
    <property type="molecule type" value="Genomic_DNA"/>
</dbReference>
<reference evidence="3" key="1">
    <citation type="journal article" date="2023" name="Mol. Phylogenet. Evol.">
        <title>Genome-scale phylogeny and comparative genomics of the fungal order Sordariales.</title>
        <authorList>
            <person name="Hensen N."/>
            <person name="Bonometti L."/>
            <person name="Westerberg I."/>
            <person name="Brannstrom I.O."/>
            <person name="Guillou S."/>
            <person name="Cros-Aarteil S."/>
            <person name="Calhoun S."/>
            <person name="Haridas S."/>
            <person name="Kuo A."/>
            <person name="Mondo S."/>
            <person name="Pangilinan J."/>
            <person name="Riley R."/>
            <person name="LaButti K."/>
            <person name="Andreopoulos B."/>
            <person name="Lipzen A."/>
            <person name="Chen C."/>
            <person name="Yan M."/>
            <person name="Daum C."/>
            <person name="Ng V."/>
            <person name="Clum A."/>
            <person name="Steindorff A."/>
            <person name="Ohm R.A."/>
            <person name="Martin F."/>
            <person name="Silar P."/>
            <person name="Natvig D.O."/>
            <person name="Lalanne C."/>
            <person name="Gautier V."/>
            <person name="Ament-Velasquez S.L."/>
            <person name="Kruys A."/>
            <person name="Hutchinson M.I."/>
            <person name="Powell A.J."/>
            <person name="Barry K."/>
            <person name="Miller A.N."/>
            <person name="Grigoriev I.V."/>
            <person name="Debuchy R."/>
            <person name="Gladieux P."/>
            <person name="Hiltunen Thoren M."/>
            <person name="Johannesson H."/>
        </authorList>
    </citation>
    <scope>NUCLEOTIDE SEQUENCE [LARGE SCALE GENOMIC DNA]</scope>
    <source>
        <strain evidence="3">CBS 284.82</strain>
    </source>
</reference>
<accession>A0AAN6P7V0</accession>
<comment type="caution">
    <text evidence="2">The sequence shown here is derived from an EMBL/GenBank/DDBJ whole genome shotgun (WGS) entry which is preliminary data.</text>
</comment>
<evidence type="ECO:0000313" key="2">
    <source>
        <dbReference type="EMBL" id="KAK4033379.1"/>
    </source>
</evidence>
<gene>
    <name evidence="2" type="ORF">C8A01DRAFT_19669</name>
</gene>
<evidence type="ECO:0000313" key="3">
    <source>
        <dbReference type="Proteomes" id="UP001303115"/>
    </source>
</evidence>
<keyword evidence="1" id="KW-0472">Membrane</keyword>
<protein>
    <submittedName>
        <fullName evidence="2">Uncharacterized protein</fullName>
    </submittedName>
</protein>
<dbReference type="AlphaFoldDB" id="A0AAN6P7V0"/>
<proteinExistence type="predicted"/>
<dbReference type="Proteomes" id="UP001303115">
    <property type="component" value="Unassembled WGS sequence"/>
</dbReference>
<feature type="transmembrane region" description="Helical" evidence="1">
    <location>
        <begin position="53"/>
        <end position="75"/>
    </location>
</feature>
<keyword evidence="1" id="KW-1133">Transmembrane helix</keyword>
<evidence type="ECO:0000256" key="1">
    <source>
        <dbReference type="SAM" id="Phobius"/>
    </source>
</evidence>
<name>A0AAN6P7V0_9PEZI</name>
<keyword evidence="3" id="KW-1185">Reference proteome</keyword>
<keyword evidence="1" id="KW-0812">Transmembrane</keyword>